<feature type="region of interest" description="Disordered" evidence="3">
    <location>
        <begin position="1069"/>
        <end position="1104"/>
    </location>
</feature>
<keyword evidence="5" id="KW-0732">Signal</keyword>
<dbReference type="AlphaFoldDB" id="A0A6P8PGJ8"/>
<keyword evidence="1" id="KW-0433">Leucine-rich repeat</keyword>
<feature type="compositionally biased region" description="Basic and acidic residues" evidence="3">
    <location>
        <begin position="698"/>
        <end position="724"/>
    </location>
</feature>
<dbReference type="FunCoup" id="A0A6P8PGJ8">
    <property type="interactions" value="35"/>
</dbReference>
<organism evidence="7 8">
    <name type="scientific">Geotrypetes seraphini</name>
    <name type="common">Gaboon caecilian</name>
    <name type="synonym">Caecilia seraphini</name>
    <dbReference type="NCBI Taxonomy" id="260995"/>
    <lineage>
        <taxon>Eukaryota</taxon>
        <taxon>Metazoa</taxon>
        <taxon>Chordata</taxon>
        <taxon>Craniata</taxon>
        <taxon>Vertebrata</taxon>
        <taxon>Euteleostomi</taxon>
        <taxon>Amphibia</taxon>
        <taxon>Gymnophiona</taxon>
        <taxon>Geotrypetes</taxon>
    </lineage>
</organism>
<feature type="chain" id="PRO_5027665870" evidence="5">
    <location>
        <begin position="33"/>
        <end position="1104"/>
    </location>
</feature>
<dbReference type="OrthoDB" id="676979at2759"/>
<feature type="region of interest" description="Disordered" evidence="3">
    <location>
        <begin position="574"/>
        <end position="594"/>
    </location>
</feature>
<feature type="transmembrane region" description="Helical" evidence="4">
    <location>
        <begin position="976"/>
        <end position="996"/>
    </location>
</feature>
<feature type="region of interest" description="Disordered" evidence="3">
    <location>
        <begin position="467"/>
        <end position="534"/>
    </location>
</feature>
<dbReference type="Pfam" id="PF14914">
    <property type="entry name" value="LRRC37AB_C"/>
    <property type="match status" value="2"/>
</dbReference>
<name>A0A6P8PGJ8_GEOSA</name>
<gene>
    <name evidence="8" type="primary">LOC117347653</name>
</gene>
<dbReference type="GeneID" id="117347653"/>
<protein>
    <submittedName>
        <fullName evidence="8">Leucine-rich repeat-containing protein 37A-like isoform X1</fullName>
    </submittedName>
</protein>
<dbReference type="InterPro" id="IPR015753">
    <property type="entry name" value="LRRC37"/>
</dbReference>
<dbReference type="Proteomes" id="UP000515159">
    <property type="component" value="Chromosome 13"/>
</dbReference>
<dbReference type="RefSeq" id="XP_033774741.1">
    <property type="nucleotide sequence ID" value="XM_033918850.1"/>
</dbReference>
<dbReference type="Pfam" id="PF13855">
    <property type="entry name" value="LRR_8"/>
    <property type="match status" value="1"/>
</dbReference>
<dbReference type="InterPro" id="IPR032675">
    <property type="entry name" value="LRR_dom_sf"/>
</dbReference>
<sequence>MTAGSRLRPLPPPLVLPLLLLLALLLGLPCNGSRVQGPDLDDKVPAVLSCSDGKCLCQGNRLACTGDQAGKALQQVPVVKDYNATFFILNLTGNHISTLDKSTWQWYSWAESLILKDNDLEEIQKDSFEGLFVLKTLDLSCNKITTMEARIFEPLPFLQTVNLDNNMIVELQNETFQTWHGLVFLTTVYLGHNPLVAFKDNSLLKMSLEYLDIGGTNATIPTIISIMMAATTLKKLILPYSIACCLCESQKKIETLCNTIKLNCEDCDPRSPICASKEILPLVEESFIKALQYRRKAFTLVLHIEPEHSLSSSSNKRSSDVEESQATDNPIVQINFNEQINLLDGVNSLFPLKPLTNQEAKAGQVKNHEGLGDLNLNQSNAHSRISKTYDLHWANEDDRKKLRFLGSLFSLGLQQNREREENTGINEWPQAKVDGESLLNSYPEYKGENKEKNTNINEKPCVIAEGKNLSSLNPQYEGNNKSSKPEDKEKDKKTKTITNEQSYAIVEEENISSSNSQYKGGDKAKSTNIDEQSNTIVERESLLSSNLQQKGDDTENNKWPDTIVGGNLLNINLQQKGDNKANNASTKEKTYTKVEGETLLSSNLQHKGEDKNITSIDQIYTTEEGKSLFSSSLKQRENSTRDYGIDQPNRKLEKRNCETEYCQKKSENLQSQSPLEIMKASEKADMCNLPSECKGNRNMEEAGESKMVKTGEKANKCSEGECHKSRMHQQSRKEDPDQKRPEMLVTWPAVGKIRRKREFDPFIQSKNESLAEINSYNETLRISNYSEHINITTSTPYPTTSFTSTVSQKWKNDTGEKESKQNWNQNFNQPAPLKWKNQVLSRLLHINSISKDSENKTEENPRPEMLSEVKLASVESQEEMRKEFPGDLLEKELDAQLQTLIPNKAVRALICHVLRMLKMDCLKPDLQASCEKLISETGQLMKTFSEKQHQKVWRNYINETLSAQASPGFPGYGSKLLLAILVTVVIIIIIGIICLMEICSQRTAAPSTQKEEMPSDTPQPFKKLKQFLQAKKLVKDNQKTPSATSIRNMKPLWLQDLYAPLDTLRRKNMAQGLHSKESSEEEEIFNKAQFSGESEWQPREEMNY</sequence>
<evidence type="ECO:0000313" key="8">
    <source>
        <dbReference type="RefSeq" id="XP_033774741.1"/>
    </source>
</evidence>
<feature type="compositionally biased region" description="Basic and acidic residues" evidence="3">
    <location>
        <begin position="483"/>
        <end position="494"/>
    </location>
</feature>
<feature type="domain" description="LRRC37A/B like protein 1 C-terminal" evidence="6">
    <location>
        <begin position="971"/>
        <end position="1005"/>
    </location>
</feature>
<dbReference type="InParanoid" id="A0A6P8PGJ8"/>
<dbReference type="InterPro" id="IPR029423">
    <property type="entry name" value="LRRC37AB_C"/>
</dbReference>
<accession>A0A6P8PGJ8</accession>
<dbReference type="InterPro" id="IPR003591">
    <property type="entry name" value="Leu-rich_rpt_typical-subtyp"/>
</dbReference>
<dbReference type="SMART" id="SM00369">
    <property type="entry name" value="LRR_TYP"/>
    <property type="match status" value="3"/>
</dbReference>
<keyword evidence="2" id="KW-0677">Repeat</keyword>
<reference evidence="8" key="1">
    <citation type="submission" date="2025-08" db="UniProtKB">
        <authorList>
            <consortium name="RefSeq"/>
        </authorList>
    </citation>
    <scope>IDENTIFICATION</scope>
</reference>
<evidence type="ECO:0000256" key="4">
    <source>
        <dbReference type="SAM" id="Phobius"/>
    </source>
</evidence>
<evidence type="ECO:0000256" key="1">
    <source>
        <dbReference type="ARBA" id="ARBA00022614"/>
    </source>
</evidence>
<dbReference type="KEGG" id="gsh:117347653"/>
<evidence type="ECO:0000313" key="7">
    <source>
        <dbReference type="Proteomes" id="UP000515159"/>
    </source>
</evidence>
<evidence type="ECO:0000256" key="5">
    <source>
        <dbReference type="SAM" id="SignalP"/>
    </source>
</evidence>
<dbReference type="PANTHER" id="PTHR23045:SF9">
    <property type="entry name" value="LEUCINE RICH REPEAT CONTAINING 37A-RELATED"/>
    <property type="match status" value="1"/>
</dbReference>
<proteinExistence type="predicted"/>
<feature type="region of interest" description="Disordered" evidence="3">
    <location>
        <begin position="698"/>
        <end position="739"/>
    </location>
</feature>
<keyword evidence="7" id="KW-1185">Reference proteome</keyword>
<dbReference type="PROSITE" id="PS51450">
    <property type="entry name" value="LRR"/>
    <property type="match status" value="1"/>
</dbReference>
<evidence type="ECO:0000256" key="3">
    <source>
        <dbReference type="SAM" id="MobiDB-lite"/>
    </source>
</evidence>
<feature type="compositionally biased region" description="Polar residues" evidence="3">
    <location>
        <begin position="574"/>
        <end position="585"/>
    </location>
</feature>
<dbReference type="Gene3D" id="3.80.10.10">
    <property type="entry name" value="Ribonuclease Inhibitor"/>
    <property type="match status" value="1"/>
</dbReference>
<keyword evidence="4" id="KW-1133">Transmembrane helix</keyword>
<dbReference type="InterPro" id="IPR001611">
    <property type="entry name" value="Leu-rich_rpt"/>
</dbReference>
<keyword evidence="4" id="KW-0472">Membrane</keyword>
<dbReference type="SUPFAM" id="SSF52058">
    <property type="entry name" value="L domain-like"/>
    <property type="match status" value="1"/>
</dbReference>
<feature type="domain" description="LRRC37A/B like protein 1 C-terminal" evidence="6">
    <location>
        <begin position="885"/>
        <end position="955"/>
    </location>
</feature>
<keyword evidence="4" id="KW-0812">Transmembrane</keyword>
<feature type="compositionally biased region" description="Polar residues" evidence="3">
    <location>
        <begin position="468"/>
        <end position="480"/>
    </location>
</feature>
<feature type="signal peptide" evidence="5">
    <location>
        <begin position="1"/>
        <end position="32"/>
    </location>
</feature>
<evidence type="ECO:0000256" key="2">
    <source>
        <dbReference type="ARBA" id="ARBA00022737"/>
    </source>
</evidence>
<dbReference type="PANTHER" id="PTHR23045">
    <property type="entry name" value="LEUCINE-RICH REPEAT-CONTAINING PROTEIN 37A"/>
    <property type="match status" value="1"/>
</dbReference>
<evidence type="ECO:0000259" key="6">
    <source>
        <dbReference type="Pfam" id="PF14914"/>
    </source>
</evidence>